<name>A0A7S1R742_ALECA</name>
<protein>
    <submittedName>
        <fullName evidence="2">Uncharacterized protein</fullName>
    </submittedName>
</protein>
<feature type="region of interest" description="Disordered" evidence="1">
    <location>
        <begin position="174"/>
        <end position="205"/>
    </location>
</feature>
<evidence type="ECO:0000256" key="1">
    <source>
        <dbReference type="SAM" id="MobiDB-lite"/>
    </source>
</evidence>
<dbReference type="AlphaFoldDB" id="A0A7S1R742"/>
<reference evidence="2" key="1">
    <citation type="submission" date="2021-01" db="EMBL/GenBank/DDBJ databases">
        <authorList>
            <person name="Corre E."/>
            <person name="Pelletier E."/>
            <person name="Niang G."/>
            <person name="Scheremetjew M."/>
            <person name="Finn R."/>
            <person name="Kale V."/>
            <person name="Holt S."/>
            <person name="Cochrane G."/>
            <person name="Meng A."/>
            <person name="Brown T."/>
            <person name="Cohen L."/>
        </authorList>
    </citation>
    <scope>NUCLEOTIDE SEQUENCE</scope>
    <source>
        <strain evidence="2">OF101</strain>
    </source>
</reference>
<organism evidence="2">
    <name type="scientific">Alexandrium catenella</name>
    <name type="common">Red tide dinoflagellate</name>
    <name type="synonym">Gonyaulax catenella</name>
    <dbReference type="NCBI Taxonomy" id="2925"/>
    <lineage>
        <taxon>Eukaryota</taxon>
        <taxon>Sar</taxon>
        <taxon>Alveolata</taxon>
        <taxon>Dinophyceae</taxon>
        <taxon>Gonyaulacales</taxon>
        <taxon>Pyrocystaceae</taxon>
        <taxon>Alexandrium</taxon>
    </lineage>
</organism>
<sequence>MDVAQRCTGTTRTLSLGFAWPGQPQNAPAPTVQEAISGCCTASATSPQVTSARLPEMARSLPRSFVVGGDLPRVYLGGKEFSRISSGWRPLFDVCTGSVLGALLQVQSSTAKLTILQDGVCRCTVEVELPDDRWAASPHGAVDVCGTVQCVALRQGVEIPRAALQAACREEAVGGAPTSSSGDGRDKAHKRCSSVDSSLPVGLRD</sequence>
<proteinExistence type="predicted"/>
<accession>A0A7S1R742</accession>
<dbReference type="EMBL" id="HBGE01058577">
    <property type="protein sequence ID" value="CAD9158382.1"/>
    <property type="molecule type" value="Transcribed_RNA"/>
</dbReference>
<gene>
    <name evidence="2" type="ORF">ACAT0790_LOCUS35219</name>
</gene>
<evidence type="ECO:0000313" key="2">
    <source>
        <dbReference type="EMBL" id="CAD9158382.1"/>
    </source>
</evidence>